<dbReference type="Proteomes" id="UP000627369">
    <property type="component" value="Unassembled WGS sequence"/>
</dbReference>
<organism evidence="7 8">
    <name type="scientific">Promicromonospora soli</name>
    <dbReference type="NCBI Taxonomy" id="2035533"/>
    <lineage>
        <taxon>Bacteria</taxon>
        <taxon>Bacillati</taxon>
        <taxon>Actinomycetota</taxon>
        <taxon>Actinomycetes</taxon>
        <taxon>Micrococcales</taxon>
        <taxon>Promicromonosporaceae</taxon>
        <taxon>Promicromonospora</taxon>
    </lineage>
</organism>
<protein>
    <submittedName>
        <fullName evidence="7">LacI family transcriptional regulator</fullName>
    </submittedName>
</protein>
<dbReference type="InterPro" id="IPR028082">
    <property type="entry name" value="Peripla_BP_I"/>
</dbReference>
<sequence>MTDDRSVIQERGRRVIAMSNGFDIDFETGRPRRTHCVPGGTVCSVQSATGSPGSAAGPGDSATVGPETPEPSTPERATGRATITDVARVAGVSVATVSKVVNGRYGVAAATAEKVLGVVEDLGYESSLVARSLRRRQTNVIGVLVAEFEPFSTELLKGISAAINGTGYELLAYSGDAGRADHVGWERRSLSRLAGTLIDGVVIVTPTLALPVHEGVPIVAIDPHTGPTGPATVDSDNLGGARTATEHLIGLGHTRIGYLGGRSDLESARLRELGFFEAMEAAGLEPDPSLVLEGGYRPDRSDRPTHDLLERPDRPTAVFAANDLSAIHVIQVAQELGLRVPEDLSVIGFDDVPEAAGSTPPLTTIAQSLHEMGAEALRMVIAMLESGTTAGRHTRLPTRLVERASTAPPPAS</sequence>
<dbReference type="Pfam" id="PF00356">
    <property type="entry name" value="LacI"/>
    <property type="match status" value="1"/>
</dbReference>
<dbReference type="PANTHER" id="PTHR30146">
    <property type="entry name" value="LACI-RELATED TRANSCRIPTIONAL REPRESSOR"/>
    <property type="match status" value="1"/>
</dbReference>
<reference evidence="7" key="1">
    <citation type="journal article" date="2014" name="Int. J. Syst. Evol. Microbiol.">
        <title>Complete genome sequence of Corynebacterium casei LMG S-19264T (=DSM 44701T), isolated from a smear-ripened cheese.</title>
        <authorList>
            <consortium name="US DOE Joint Genome Institute (JGI-PGF)"/>
            <person name="Walter F."/>
            <person name="Albersmeier A."/>
            <person name="Kalinowski J."/>
            <person name="Ruckert C."/>
        </authorList>
    </citation>
    <scope>NUCLEOTIDE SEQUENCE</scope>
    <source>
        <strain evidence="7">CGMCC 4.7398</strain>
    </source>
</reference>
<feature type="region of interest" description="Disordered" evidence="4">
    <location>
        <begin position="47"/>
        <end position="77"/>
    </location>
</feature>
<accession>A0A919L029</accession>
<feature type="domain" description="HTH lacI-type" evidence="5">
    <location>
        <begin position="81"/>
        <end position="135"/>
    </location>
</feature>
<gene>
    <name evidence="7" type="primary">lacI</name>
    <name evidence="7" type="ORF">GCM10017772_46750</name>
</gene>
<evidence type="ECO:0000259" key="5">
    <source>
        <dbReference type="PROSITE" id="PS50932"/>
    </source>
</evidence>
<dbReference type="CDD" id="cd06267">
    <property type="entry name" value="PBP1_LacI_sugar_binding-like"/>
    <property type="match status" value="1"/>
</dbReference>
<dbReference type="Gene3D" id="1.10.260.40">
    <property type="entry name" value="lambda repressor-like DNA-binding domains"/>
    <property type="match status" value="1"/>
</dbReference>
<keyword evidence="3" id="KW-0804">Transcription</keyword>
<dbReference type="Gene3D" id="3.40.50.2300">
    <property type="match status" value="2"/>
</dbReference>
<dbReference type="GO" id="GO:0003700">
    <property type="term" value="F:DNA-binding transcription factor activity"/>
    <property type="evidence" value="ECO:0007669"/>
    <property type="project" value="TreeGrafter"/>
</dbReference>
<evidence type="ECO:0000256" key="2">
    <source>
        <dbReference type="ARBA" id="ARBA00023125"/>
    </source>
</evidence>
<keyword evidence="1" id="KW-0805">Transcription regulation</keyword>
<feature type="domain" description="HTH cro/C1-type" evidence="6">
    <location>
        <begin position="82"/>
        <end position="122"/>
    </location>
</feature>
<feature type="compositionally biased region" description="Low complexity" evidence="4">
    <location>
        <begin position="47"/>
        <end position="63"/>
    </location>
</feature>
<dbReference type="Pfam" id="PF13377">
    <property type="entry name" value="Peripla_BP_3"/>
    <property type="match status" value="1"/>
</dbReference>
<keyword evidence="2" id="KW-0238">DNA-binding</keyword>
<dbReference type="InterPro" id="IPR001387">
    <property type="entry name" value="Cro/C1-type_HTH"/>
</dbReference>
<evidence type="ECO:0000259" key="6">
    <source>
        <dbReference type="PROSITE" id="PS50943"/>
    </source>
</evidence>
<keyword evidence="8" id="KW-1185">Reference proteome</keyword>
<dbReference type="AlphaFoldDB" id="A0A919L029"/>
<evidence type="ECO:0000313" key="8">
    <source>
        <dbReference type="Proteomes" id="UP000627369"/>
    </source>
</evidence>
<dbReference type="PROSITE" id="PS50932">
    <property type="entry name" value="HTH_LACI_2"/>
    <property type="match status" value="1"/>
</dbReference>
<dbReference type="CDD" id="cd01392">
    <property type="entry name" value="HTH_LacI"/>
    <property type="match status" value="1"/>
</dbReference>
<reference evidence="7" key="2">
    <citation type="submission" date="2020-09" db="EMBL/GenBank/DDBJ databases">
        <authorList>
            <person name="Sun Q."/>
            <person name="Zhou Y."/>
        </authorList>
    </citation>
    <scope>NUCLEOTIDE SEQUENCE</scope>
    <source>
        <strain evidence="7">CGMCC 4.7398</strain>
    </source>
</reference>
<evidence type="ECO:0000256" key="1">
    <source>
        <dbReference type="ARBA" id="ARBA00023015"/>
    </source>
</evidence>
<dbReference type="SMART" id="SM00354">
    <property type="entry name" value="HTH_LACI"/>
    <property type="match status" value="1"/>
</dbReference>
<evidence type="ECO:0000256" key="4">
    <source>
        <dbReference type="SAM" id="MobiDB-lite"/>
    </source>
</evidence>
<dbReference type="PRINTS" id="PR00036">
    <property type="entry name" value="HTHLACI"/>
</dbReference>
<name>A0A919L029_9MICO</name>
<evidence type="ECO:0000256" key="3">
    <source>
        <dbReference type="ARBA" id="ARBA00023163"/>
    </source>
</evidence>
<proteinExistence type="predicted"/>
<dbReference type="EMBL" id="BNAS01000010">
    <property type="protein sequence ID" value="GHH79870.1"/>
    <property type="molecule type" value="Genomic_DNA"/>
</dbReference>
<dbReference type="InterPro" id="IPR010982">
    <property type="entry name" value="Lambda_DNA-bd_dom_sf"/>
</dbReference>
<comment type="caution">
    <text evidence="7">The sequence shown here is derived from an EMBL/GenBank/DDBJ whole genome shotgun (WGS) entry which is preliminary data.</text>
</comment>
<evidence type="ECO:0000313" key="7">
    <source>
        <dbReference type="EMBL" id="GHH79870.1"/>
    </source>
</evidence>
<dbReference type="InterPro" id="IPR000843">
    <property type="entry name" value="HTH_LacI"/>
</dbReference>
<dbReference type="InterPro" id="IPR046335">
    <property type="entry name" value="LacI/GalR-like_sensor"/>
</dbReference>
<dbReference type="PANTHER" id="PTHR30146:SF109">
    <property type="entry name" value="HTH-TYPE TRANSCRIPTIONAL REGULATOR GALS"/>
    <property type="match status" value="1"/>
</dbReference>
<dbReference type="PROSITE" id="PS50943">
    <property type="entry name" value="HTH_CROC1"/>
    <property type="match status" value="1"/>
</dbReference>
<dbReference type="SUPFAM" id="SSF47413">
    <property type="entry name" value="lambda repressor-like DNA-binding domains"/>
    <property type="match status" value="1"/>
</dbReference>
<dbReference type="GO" id="GO:0000976">
    <property type="term" value="F:transcription cis-regulatory region binding"/>
    <property type="evidence" value="ECO:0007669"/>
    <property type="project" value="TreeGrafter"/>
</dbReference>
<dbReference type="PROSITE" id="PS00356">
    <property type="entry name" value="HTH_LACI_1"/>
    <property type="match status" value="1"/>
</dbReference>
<dbReference type="SUPFAM" id="SSF53822">
    <property type="entry name" value="Periplasmic binding protein-like I"/>
    <property type="match status" value="1"/>
</dbReference>